<dbReference type="PANTHER" id="PTHR28661:SF1">
    <property type="entry name" value="MICROTUBULE NUCLEATION FACTOR SSNA1"/>
    <property type="match status" value="1"/>
</dbReference>
<evidence type="ECO:0000313" key="3">
    <source>
        <dbReference type="Proteomes" id="UP000051952"/>
    </source>
</evidence>
<evidence type="ECO:0000256" key="1">
    <source>
        <dbReference type="SAM" id="Coils"/>
    </source>
</evidence>
<dbReference type="EMBL" id="CYKH01000241">
    <property type="protein sequence ID" value="CUF10713.1"/>
    <property type="molecule type" value="Genomic_DNA"/>
</dbReference>
<keyword evidence="3" id="KW-1185">Reference proteome</keyword>
<dbReference type="OrthoDB" id="295355at2759"/>
<proteinExistence type="predicted"/>
<reference evidence="3" key="1">
    <citation type="submission" date="2015-09" db="EMBL/GenBank/DDBJ databases">
        <authorList>
            <consortium name="Pathogen Informatics"/>
        </authorList>
    </citation>
    <scope>NUCLEOTIDE SEQUENCE [LARGE SCALE GENOMIC DNA]</scope>
    <source>
        <strain evidence="3">Lake Konstanz</strain>
    </source>
</reference>
<gene>
    <name evidence="2" type="ORF">BSAL_00370</name>
</gene>
<feature type="coiled-coil region" evidence="1">
    <location>
        <begin position="19"/>
        <end position="53"/>
    </location>
</feature>
<evidence type="ECO:0008006" key="4">
    <source>
        <dbReference type="Google" id="ProtNLM"/>
    </source>
</evidence>
<protein>
    <recommendedName>
        <fullName evidence="4">Sjogren s syndrome nuclear autoantigen 1</fullName>
    </recommendedName>
</protein>
<organism evidence="2 3">
    <name type="scientific">Bodo saltans</name>
    <name type="common">Flagellated protozoan</name>
    <dbReference type="NCBI Taxonomy" id="75058"/>
    <lineage>
        <taxon>Eukaryota</taxon>
        <taxon>Discoba</taxon>
        <taxon>Euglenozoa</taxon>
        <taxon>Kinetoplastea</taxon>
        <taxon>Metakinetoplastina</taxon>
        <taxon>Eubodonida</taxon>
        <taxon>Bodonidae</taxon>
        <taxon>Bodo</taxon>
    </lineage>
</organism>
<name>A0A0S4IPN0_BODSA</name>
<dbReference type="InterPro" id="IPR033362">
    <property type="entry name" value="SSNA1_fam"/>
</dbReference>
<keyword evidence="1" id="KW-0175">Coiled coil</keyword>
<dbReference type="VEuPathDB" id="TriTrypDB:BSAL_00370"/>
<sequence>MAALGADVQMASNELVTLIEDLKERRTELDRVIKKEEDERLRLAAEIKNLTDRLRLVDESLAKKHAARGEFDKTISETSSAFSKILDSSRLLLSSVKQESIMLTKH</sequence>
<dbReference type="PANTHER" id="PTHR28661">
    <property type="entry name" value="SJOEGREN SYNDROME NUCLEAR AUTOANTIGEN 1"/>
    <property type="match status" value="1"/>
</dbReference>
<dbReference type="AlphaFoldDB" id="A0A0S4IPN0"/>
<evidence type="ECO:0000313" key="2">
    <source>
        <dbReference type="EMBL" id="CUF10713.1"/>
    </source>
</evidence>
<dbReference type="OMA" id="ETKNEYD"/>
<accession>A0A0S4IPN0</accession>
<dbReference type="Proteomes" id="UP000051952">
    <property type="component" value="Unassembled WGS sequence"/>
</dbReference>
<dbReference type="GO" id="GO:0036064">
    <property type="term" value="C:ciliary basal body"/>
    <property type="evidence" value="ECO:0007669"/>
    <property type="project" value="TreeGrafter"/>
</dbReference>